<feature type="compositionally biased region" description="Low complexity" evidence="2">
    <location>
        <begin position="609"/>
        <end position="626"/>
    </location>
</feature>
<feature type="compositionally biased region" description="Polar residues" evidence="2">
    <location>
        <begin position="1218"/>
        <end position="1236"/>
    </location>
</feature>
<feature type="compositionally biased region" description="Basic and acidic residues" evidence="2">
    <location>
        <begin position="722"/>
        <end position="740"/>
    </location>
</feature>
<feature type="compositionally biased region" description="Polar residues" evidence="2">
    <location>
        <begin position="44"/>
        <end position="67"/>
    </location>
</feature>
<feature type="region of interest" description="Disordered" evidence="2">
    <location>
        <begin position="374"/>
        <end position="415"/>
    </location>
</feature>
<feature type="compositionally biased region" description="Basic and acidic residues" evidence="2">
    <location>
        <begin position="383"/>
        <end position="415"/>
    </location>
</feature>
<dbReference type="OrthoDB" id="1939715at2759"/>
<accession>A0A9Q0MPL4</accession>
<protein>
    <recommendedName>
        <fullName evidence="3">BAT2 N-terminal domain-containing protein</fullName>
    </recommendedName>
</protein>
<feature type="compositionally biased region" description="Low complexity" evidence="2">
    <location>
        <begin position="68"/>
        <end position="82"/>
    </location>
</feature>
<feature type="region of interest" description="Disordered" evidence="2">
    <location>
        <begin position="1882"/>
        <end position="1901"/>
    </location>
</feature>
<feature type="compositionally biased region" description="Polar residues" evidence="2">
    <location>
        <begin position="83"/>
        <end position="100"/>
    </location>
</feature>
<feature type="compositionally biased region" description="Basic and acidic residues" evidence="2">
    <location>
        <begin position="506"/>
        <end position="572"/>
    </location>
</feature>
<evidence type="ECO:0000259" key="3">
    <source>
        <dbReference type="Pfam" id="PF07001"/>
    </source>
</evidence>
<feature type="compositionally biased region" description="Polar residues" evidence="2">
    <location>
        <begin position="1312"/>
        <end position="1322"/>
    </location>
</feature>
<feature type="compositionally biased region" description="Polar residues" evidence="2">
    <location>
        <begin position="1918"/>
        <end position="1944"/>
    </location>
</feature>
<evidence type="ECO:0000256" key="1">
    <source>
        <dbReference type="ARBA" id="ARBA00022553"/>
    </source>
</evidence>
<feature type="compositionally biased region" description="Polar residues" evidence="2">
    <location>
        <begin position="759"/>
        <end position="774"/>
    </location>
</feature>
<feature type="compositionally biased region" description="Low complexity" evidence="2">
    <location>
        <begin position="2032"/>
        <end position="2047"/>
    </location>
</feature>
<proteinExistence type="predicted"/>
<feature type="compositionally biased region" description="Basic and acidic residues" evidence="2">
    <location>
        <begin position="663"/>
        <end position="680"/>
    </location>
</feature>
<feature type="compositionally biased region" description="Basic and acidic residues" evidence="2">
    <location>
        <begin position="1064"/>
        <end position="1086"/>
    </location>
</feature>
<feature type="compositionally biased region" description="Basic and acidic residues" evidence="2">
    <location>
        <begin position="442"/>
        <end position="489"/>
    </location>
</feature>
<feature type="domain" description="BAT2 N-terminal" evidence="3">
    <location>
        <begin position="5"/>
        <end position="164"/>
    </location>
</feature>
<dbReference type="Pfam" id="PF07001">
    <property type="entry name" value="BAT2_N"/>
    <property type="match status" value="1"/>
</dbReference>
<dbReference type="InterPro" id="IPR009738">
    <property type="entry name" value="BAT2_N"/>
</dbReference>
<dbReference type="EMBL" id="WJQU01000004">
    <property type="protein sequence ID" value="KAJ6634619.1"/>
    <property type="molecule type" value="Genomic_DNA"/>
</dbReference>
<sequence>MSIFGESLEPSTQKNAVPRKHGMQSLGKVPSARRPPANLPSLKAETSTPTDPSASWGPETTQSQGTPATAIATTAAISTATTNSGPSFVTSSNTLAVNSPNSVTSLNSNSISSTLVSSSNQSNTSSASSSTTWSSVATGAPVEIAQPPLYQSPQFQHEFPSLDGSAPAPSKGNRTDRMESHPLNSDGQNMSLRPQTDAASWMQQQQQQQGGAGNRGENGNSQVFQQDQALQQVPLQFRALMPPFMYRSGNSAGPGGAQPPNQFGLPQTTGSGANYPPPLTQAKQRSQTGSGSHQSYNDEYNSSYRRDDRPMPPQQRRGPPHSNRPQNRNEVTAYEPEEPLIPRPIIKEEDLSRMDSLAKDDGWAKCDEIDYNQKLVFSDDDDVPVKETKNEKKGNSNNRDSQRHEEDNRADRDNRVEINARIQQNGHRGGLDADVVERVKLRKEEEEKQVFERKQAASKKLQELEQKINKKKELDENHVEPAPKSELSDFRAMTQIVGSDAGNRFINRDADRPRMDRDKDNRGGDRERDGRDRDYVRSYDKYERDINSRERDGAYKDGYGHRDRGNERDRDNSTSFSRPFQSNLPPRFQKQQQHDRDPRGFSGSGGGVTSSYSFNRNNSSSNNYTNDQKNVPFGQSYETRYSTHSQSSYKQQQLGPSSQIRRHPSDEMMSGRRTERKRIDSEEEDRFSSGRESNSRNSVGDKPPPLNRSISDSSQRKTSVSSEDKPLDCSFRSDRSDSKELTMSWADDLETEMNRMEIRSTSPQVNKSNASLDNQPKHILQRQPKVSESSRDEKEKSEERDLKSSASEKESTPPISNRITESPPKVWADCVPDTNDGNKTDKSNENLSTISSGTAPKSGSEEKKVENLVKSNTTSSGKEEDSTKQSITRTYSSGGKEVNSSDDGKHVSKPRTSARGGGNRGGSSSGRNDNRDSRSSYNNSYKSQSWGQRRGGGRHNRYNDYYSESDGSDDGNDGNHRSDRNYKGQRKDVNSGLRHANSRSSSMSQQQQQPQQQQQKEGFVPRGEPSRLGRGGITTAPFRRGGASGAPKRIVIGPPSSKSPFGESDEKLESKKDTKLEGVAVDDKAKLSQMVLSAGLSGKKSPGISEQPRPSVQSSSKKDESYESTSEMSDTQDGKNKNRPVGAKLTMSSSSGSIVGNKNIPRDEKKTSPKPSFGGPQRKDGVSGTKTESQPVKKDDEKFKTSNENVDKKPIKKDELGQAQSHNQQRNQNVQTSNNRNKPRDDRQNVQQMKQPLTKPLAGGVTNKSCATATQSQPSQQAIQPNAKPMQERGGRVNHSVSKLAPRFVKQRQQRSDQVNGNQLQNAWEKPLPSTLGPSDSENISHGMDDGDAGNAHSDASLQRNTARPAPNAAIGEKSDLSINLKTDNSKQHLDGTSPPVNTIIFENTNYKTMPPIKRQTLPPQQQTQQQSVQLDKKPEDVFKNTSSGTFQDMLEAQQQQQRSGTQQQPSVQQQSESITSALQTMTFPKSDAEYEKDMKLAFTFESEISQLTDDKTATSKGLCIPRSAMHSVSNTTSNSIISPSTAELNMKIASVKKVWENVIPMPTVLEHTAPDDSHLPSNFTSQHQQHLHQFTHGPVTMAHVQHALSPAPGSYSTTFGPDPGSLEHFAKATQDEVESGYSPSPQHVGQAHLQNAMKHGGDPLSTSTNVCKVKPTQQQLHQSGLGLSPPPMQQGGIQPAYYPSPSQFGNISAIPSPPAVMYNSTQMQNQGNVYGHFPMDTSRSQQYSQYPPHFGAAGSTPYNYMQTPPAPTPDMYQNLSSQFRINPAVQAPFNQSQQSPSTVLISSTSNSLMSSSVKPSSQQIGAIGSKTGTVGQQYAQPYMNLYTPSAPQLQNNSYYSNSAAGQGGPFFGPATGTQAYGLPSAGMFGGHAPPPATAPPQQQVANYNSPFLSSQLLAMNRQYPTGPTQPNANPQYIKSNQQQSHAQDPSGRQLKSPLNSDGGLNLKQPSSQQSPPHHKSYVASSWDMQQLQQQQQQQQQQQHQNQSRSGSQNNMPGRPGPQRYPTPIQRPTNYPQHQQTQQQRPIRQPHSGQVNSGPMNKHYYPGGSRGGHISGGSEQAITGKSSSDKSLENSSTAQDASKEDGQNE</sequence>
<feature type="compositionally biased region" description="Polar residues" evidence="2">
    <location>
        <begin position="636"/>
        <end position="659"/>
    </location>
</feature>
<feature type="compositionally biased region" description="Basic and acidic residues" evidence="2">
    <location>
        <begin position="1191"/>
        <end position="1216"/>
    </location>
</feature>
<dbReference type="InterPro" id="IPR033184">
    <property type="entry name" value="PRRC2"/>
</dbReference>
<feature type="region of interest" description="Disordered" evidence="2">
    <location>
        <begin position="1918"/>
        <end position="2105"/>
    </location>
</feature>
<feature type="compositionally biased region" description="Basic and acidic residues" evidence="2">
    <location>
        <begin position="973"/>
        <end position="989"/>
    </location>
</feature>
<reference evidence="4" key="1">
    <citation type="submission" date="2022-07" db="EMBL/GenBank/DDBJ databases">
        <authorList>
            <person name="Trinca V."/>
            <person name="Uliana J.V.C."/>
            <person name="Torres T.T."/>
            <person name="Ward R.J."/>
            <person name="Monesi N."/>
        </authorList>
    </citation>
    <scope>NUCLEOTIDE SEQUENCE</scope>
    <source>
        <strain evidence="4">HSMRA1968</strain>
        <tissue evidence="4">Whole embryos</tissue>
    </source>
</reference>
<feature type="compositionally biased region" description="Polar residues" evidence="2">
    <location>
        <begin position="182"/>
        <end position="202"/>
    </location>
</feature>
<evidence type="ECO:0000256" key="2">
    <source>
        <dbReference type="SAM" id="MobiDB-lite"/>
    </source>
</evidence>
<dbReference type="PANTHER" id="PTHR14038:SF0">
    <property type="entry name" value="LP18708P"/>
    <property type="match status" value="1"/>
</dbReference>
<evidence type="ECO:0000313" key="4">
    <source>
        <dbReference type="EMBL" id="KAJ6634619.1"/>
    </source>
</evidence>
<name>A0A9Q0MPL4_9DIPT</name>
<feature type="region of interest" description="Disordered" evidence="2">
    <location>
        <begin position="442"/>
        <end position="1398"/>
    </location>
</feature>
<feature type="compositionally biased region" description="Gly residues" evidence="2">
    <location>
        <begin position="915"/>
        <end position="924"/>
    </location>
</feature>
<feature type="compositionally biased region" description="Low complexity" evidence="2">
    <location>
        <begin position="1454"/>
        <end position="1474"/>
    </location>
</feature>
<dbReference type="Proteomes" id="UP001151699">
    <property type="component" value="Chromosome C"/>
</dbReference>
<feature type="compositionally biased region" description="Polar residues" evidence="2">
    <location>
        <begin position="708"/>
        <end position="721"/>
    </location>
</feature>
<dbReference type="GO" id="GO:0030154">
    <property type="term" value="P:cell differentiation"/>
    <property type="evidence" value="ECO:0007669"/>
    <property type="project" value="TreeGrafter"/>
</dbReference>
<feature type="compositionally biased region" description="Polar residues" evidence="2">
    <location>
        <begin position="884"/>
        <end position="893"/>
    </location>
</feature>
<feature type="compositionally biased region" description="Basic and acidic residues" evidence="2">
    <location>
        <begin position="788"/>
        <end position="811"/>
    </location>
</feature>
<keyword evidence="1" id="KW-0597">Phosphoprotein</keyword>
<feature type="compositionally biased region" description="Polar residues" evidence="2">
    <location>
        <begin position="845"/>
        <end position="857"/>
    </location>
</feature>
<comment type="caution">
    <text evidence="4">The sequence shown here is derived from an EMBL/GenBank/DDBJ whole genome shotgun (WGS) entry which is preliminary data.</text>
</comment>
<organism evidence="4 5">
    <name type="scientific">Pseudolycoriella hygida</name>
    <dbReference type="NCBI Taxonomy" id="35572"/>
    <lineage>
        <taxon>Eukaryota</taxon>
        <taxon>Metazoa</taxon>
        <taxon>Ecdysozoa</taxon>
        <taxon>Arthropoda</taxon>
        <taxon>Hexapoda</taxon>
        <taxon>Insecta</taxon>
        <taxon>Pterygota</taxon>
        <taxon>Neoptera</taxon>
        <taxon>Endopterygota</taxon>
        <taxon>Diptera</taxon>
        <taxon>Nematocera</taxon>
        <taxon>Sciaroidea</taxon>
        <taxon>Sciaridae</taxon>
        <taxon>Pseudolycoriella</taxon>
    </lineage>
</organism>
<evidence type="ECO:0000313" key="5">
    <source>
        <dbReference type="Proteomes" id="UP001151699"/>
    </source>
</evidence>
<feature type="compositionally biased region" description="Low complexity" evidence="2">
    <location>
        <begin position="1416"/>
        <end position="1430"/>
    </location>
</feature>
<dbReference type="PANTHER" id="PTHR14038">
    <property type="entry name" value="BAT2 HLA-B-ASSOCIATED TRANSCRIPT 2"/>
    <property type="match status" value="1"/>
</dbReference>
<feature type="compositionally biased region" description="Polar residues" evidence="2">
    <location>
        <begin position="281"/>
        <end position="303"/>
    </location>
</feature>
<feature type="compositionally biased region" description="Low complexity" evidence="2">
    <location>
        <begin position="1986"/>
        <end position="2003"/>
    </location>
</feature>
<feature type="compositionally biased region" description="Polar residues" evidence="2">
    <location>
        <begin position="573"/>
        <end position="584"/>
    </location>
</feature>
<keyword evidence="5" id="KW-1185">Reference proteome</keyword>
<gene>
    <name evidence="4" type="ORF">Bhyg_13195</name>
</gene>
<feature type="compositionally biased region" description="Polar residues" evidence="2">
    <location>
        <begin position="259"/>
        <end position="272"/>
    </location>
</feature>
<feature type="compositionally biased region" description="Polar residues" evidence="2">
    <location>
        <begin position="1146"/>
        <end position="1156"/>
    </location>
</feature>
<feature type="compositionally biased region" description="Low complexity" evidence="2">
    <location>
        <begin position="1268"/>
        <end position="1281"/>
    </location>
</feature>
<feature type="region of interest" description="Disordered" evidence="2">
    <location>
        <begin position="246"/>
        <end position="352"/>
    </location>
</feature>
<feature type="compositionally biased region" description="Low complexity" evidence="2">
    <location>
        <begin position="998"/>
        <end position="1015"/>
    </location>
</feature>
<feature type="compositionally biased region" description="Low complexity" evidence="2">
    <location>
        <begin position="101"/>
        <end position="135"/>
    </location>
</feature>
<feature type="region of interest" description="Disordered" evidence="2">
    <location>
        <begin position="1"/>
        <end position="220"/>
    </location>
</feature>
<feature type="region of interest" description="Disordered" evidence="2">
    <location>
        <begin position="1410"/>
        <end position="1474"/>
    </location>
</feature>